<dbReference type="STRING" id="1122184.SAMN02745176_01407"/>
<evidence type="ECO:0000313" key="3">
    <source>
        <dbReference type="Proteomes" id="UP000184442"/>
    </source>
</evidence>
<keyword evidence="2" id="KW-0808">Transferase</keyword>
<proteinExistence type="predicted"/>
<dbReference type="SUPFAM" id="SSF55729">
    <property type="entry name" value="Acyl-CoA N-acyltransferases (Nat)"/>
    <property type="match status" value="1"/>
</dbReference>
<evidence type="ECO:0000259" key="1">
    <source>
        <dbReference type="PROSITE" id="PS51186"/>
    </source>
</evidence>
<protein>
    <submittedName>
        <fullName evidence="2">Acetyltransferase (GNAT) family protein</fullName>
    </submittedName>
</protein>
<reference evidence="2 3" key="1">
    <citation type="submission" date="2016-11" db="EMBL/GenBank/DDBJ databases">
        <authorList>
            <person name="Jaros S."/>
            <person name="Januszkiewicz K."/>
            <person name="Wedrychowicz H."/>
        </authorList>
    </citation>
    <scope>NUCLEOTIDE SEQUENCE [LARGE SCALE GENOMIC DNA]</scope>
    <source>
        <strain evidence="2 3">DSM 19022</strain>
    </source>
</reference>
<dbReference type="GO" id="GO:0016747">
    <property type="term" value="F:acyltransferase activity, transferring groups other than amino-acyl groups"/>
    <property type="evidence" value="ECO:0007669"/>
    <property type="project" value="InterPro"/>
</dbReference>
<dbReference type="Proteomes" id="UP000184442">
    <property type="component" value="Unassembled WGS sequence"/>
</dbReference>
<dbReference type="InterPro" id="IPR016181">
    <property type="entry name" value="Acyl_CoA_acyltransferase"/>
</dbReference>
<keyword evidence="3" id="KW-1185">Reference proteome</keyword>
<gene>
    <name evidence="2" type="ORF">SAMN02745176_01407</name>
</gene>
<accession>A0A1M6E479</accession>
<feature type="domain" description="N-acetyltransferase" evidence="1">
    <location>
        <begin position="4"/>
        <end position="105"/>
    </location>
</feature>
<dbReference type="PROSITE" id="PS51186">
    <property type="entry name" value="GNAT"/>
    <property type="match status" value="1"/>
</dbReference>
<name>A0A1M6E479_9FIRM</name>
<dbReference type="Gene3D" id="3.40.630.30">
    <property type="match status" value="1"/>
</dbReference>
<organism evidence="2 3">
    <name type="scientific">Lutispora thermophila DSM 19022</name>
    <dbReference type="NCBI Taxonomy" id="1122184"/>
    <lineage>
        <taxon>Bacteria</taxon>
        <taxon>Bacillati</taxon>
        <taxon>Bacillota</taxon>
        <taxon>Clostridia</taxon>
        <taxon>Lutisporales</taxon>
        <taxon>Lutisporaceae</taxon>
        <taxon>Lutispora</taxon>
    </lineage>
</organism>
<sequence length="105" mass="12052">MEKVILRNEMPSDYRVVEEMTREAFWNNHVPGCDEHYLIHMMRNCHSFIKELDFVAEIDGKVVGNIVYAKSKIMGDKSKYHDVITFGSVSVLPEYQGKGIGAMLI</sequence>
<dbReference type="EMBL" id="FQZS01000008">
    <property type="protein sequence ID" value="SHI80251.1"/>
    <property type="molecule type" value="Genomic_DNA"/>
</dbReference>
<dbReference type="Pfam" id="PF13508">
    <property type="entry name" value="Acetyltransf_7"/>
    <property type="match status" value="1"/>
</dbReference>
<evidence type="ECO:0000313" key="2">
    <source>
        <dbReference type="EMBL" id="SHI80251.1"/>
    </source>
</evidence>
<dbReference type="InterPro" id="IPR000182">
    <property type="entry name" value="GNAT_dom"/>
</dbReference>
<dbReference type="AlphaFoldDB" id="A0A1M6E479"/>
<dbReference type="CDD" id="cd04301">
    <property type="entry name" value="NAT_SF"/>
    <property type="match status" value="1"/>
</dbReference>